<evidence type="ECO:0000313" key="3">
    <source>
        <dbReference type="Proteomes" id="UP000291097"/>
    </source>
</evidence>
<comment type="caution">
    <text evidence="2">The sequence shown here is derived from an EMBL/GenBank/DDBJ whole genome shotgun (WGS) entry which is preliminary data.</text>
</comment>
<dbReference type="NCBIfam" id="NF045806">
    <property type="entry name" value="GvpO_arch_Nterm"/>
    <property type="match status" value="1"/>
</dbReference>
<dbReference type="InterPro" id="IPR054824">
    <property type="entry name" value="GvpO-like_N"/>
</dbReference>
<dbReference type="InterPro" id="IPR043914">
    <property type="entry name" value="DUF5763"/>
</dbReference>
<dbReference type="EMBL" id="SHMP01000004">
    <property type="protein sequence ID" value="RZV10294.1"/>
    <property type="molecule type" value="Genomic_DNA"/>
</dbReference>
<sequence>MIADHRDDLTHRQHDRIERLEEYTEHRPMAEADTQSQAQCKARTEDGERCSRPAQDDGFCYQHNEHDPTVSDSQAAETQEQPDEQAESGDVEHPRSRGTAAMTASETTDPEAVDADVDADEEIAGVLAVRETVQSTAGRLIGHEFDGVSEISPTDDGWRAVVEVVERRAVPDTQDIIGRYEIELDTDATVHGYRRLDRYRRGDTTEFE</sequence>
<proteinExistence type="predicted"/>
<dbReference type="GO" id="GO:0031412">
    <property type="term" value="P:gas vesicle organization"/>
    <property type="evidence" value="ECO:0007669"/>
    <property type="project" value="InterPro"/>
</dbReference>
<accession>A0A482Y620</accession>
<organism evidence="2 3">
    <name type="scientific">Natrinema hispanicum</name>
    <dbReference type="NCBI Taxonomy" id="392421"/>
    <lineage>
        <taxon>Archaea</taxon>
        <taxon>Methanobacteriati</taxon>
        <taxon>Methanobacteriota</taxon>
        <taxon>Stenosarchaea group</taxon>
        <taxon>Halobacteria</taxon>
        <taxon>Halobacteriales</taxon>
        <taxon>Natrialbaceae</taxon>
        <taxon>Natrinema</taxon>
    </lineage>
</organism>
<feature type="compositionally biased region" description="Basic and acidic residues" evidence="1">
    <location>
        <begin position="42"/>
        <end position="55"/>
    </location>
</feature>
<protein>
    <submittedName>
        <fullName evidence="2">Gas vesicle protein GvpO</fullName>
    </submittedName>
</protein>
<dbReference type="Pfam" id="PF19067">
    <property type="entry name" value="DUF5763"/>
    <property type="match status" value="1"/>
</dbReference>
<evidence type="ECO:0000256" key="1">
    <source>
        <dbReference type="SAM" id="MobiDB-lite"/>
    </source>
</evidence>
<feature type="region of interest" description="Disordered" evidence="1">
    <location>
        <begin position="1"/>
        <end position="113"/>
    </location>
</feature>
<dbReference type="Proteomes" id="UP000291097">
    <property type="component" value="Unassembled WGS sequence"/>
</dbReference>
<dbReference type="AlphaFoldDB" id="A0A482Y620"/>
<feature type="compositionally biased region" description="Basic and acidic residues" evidence="1">
    <location>
        <begin position="1"/>
        <end position="30"/>
    </location>
</feature>
<dbReference type="Pfam" id="PF05800">
    <property type="entry name" value="GvpO"/>
    <property type="match status" value="1"/>
</dbReference>
<gene>
    <name evidence="2" type="ORF">BDK88_1447</name>
</gene>
<dbReference type="InterPro" id="IPR008634">
    <property type="entry name" value="Gas-vesicle_GvpO"/>
</dbReference>
<name>A0A482Y620_9EURY</name>
<feature type="compositionally biased region" description="Acidic residues" evidence="1">
    <location>
        <begin position="80"/>
        <end position="89"/>
    </location>
</feature>
<reference evidence="2 3" key="1">
    <citation type="submission" date="2019-02" db="EMBL/GenBank/DDBJ databases">
        <title>Genomic Encyclopedia of Archaeal and Bacterial Type Strains, Phase II (KMG-II): from individual species to whole genera.</title>
        <authorList>
            <person name="Goeker M."/>
        </authorList>
    </citation>
    <scope>NUCLEOTIDE SEQUENCE [LARGE SCALE GENOMIC DNA]</scope>
    <source>
        <strain evidence="2 3">DSM 18328</strain>
    </source>
</reference>
<feature type="compositionally biased region" description="Polar residues" evidence="1">
    <location>
        <begin position="70"/>
        <end position="79"/>
    </location>
</feature>
<evidence type="ECO:0000313" key="2">
    <source>
        <dbReference type="EMBL" id="RZV10294.1"/>
    </source>
</evidence>